<dbReference type="InterPro" id="IPR011990">
    <property type="entry name" value="TPR-like_helical_dom_sf"/>
</dbReference>
<dbReference type="Gene3D" id="1.25.40.10">
    <property type="entry name" value="Tetratricopeptide repeat domain"/>
    <property type="match status" value="1"/>
</dbReference>
<dbReference type="InterPro" id="IPR019734">
    <property type="entry name" value="TPR_rpt"/>
</dbReference>
<name>A0A9P5SQR2_9FUNG</name>
<evidence type="ECO:0000256" key="3">
    <source>
        <dbReference type="SAM" id="MobiDB-lite"/>
    </source>
</evidence>
<evidence type="ECO:0000313" key="5">
    <source>
        <dbReference type="Proteomes" id="UP000696485"/>
    </source>
</evidence>
<dbReference type="EMBL" id="JAAAUY010000248">
    <property type="protein sequence ID" value="KAF9332642.1"/>
    <property type="molecule type" value="Genomic_DNA"/>
</dbReference>
<proteinExistence type="predicted"/>
<reference evidence="4" key="1">
    <citation type="journal article" date="2020" name="Fungal Divers.">
        <title>Resolving the Mortierellaceae phylogeny through synthesis of multi-gene phylogenetics and phylogenomics.</title>
        <authorList>
            <person name="Vandepol N."/>
            <person name="Liber J."/>
            <person name="Desiro A."/>
            <person name="Na H."/>
            <person name="Kennedy M."/>
            <person name="Barry K."/>
            <person name="Grigoriev I.V."/>
            <person name="Miller A.N."/>
            <person name="O'Donnell K."/>
            <person name="Stajich J.E."/>
            <person name="Bonito G."/>
        </authorList>
    </citation>
    <scope>NUCLEOTIDE SEQUENCE</scope>
    <source>
        <strain evidence="4">NVP1</strain>
    </source>
</reference>
<gene>
    <name evidence="4" type="primary">APC7</name>
    <name evidence="4" type="ORF">BG006_004479</name>
</gene>
<dbReference type="GO" id="GO:0016567">
    <property type="term" value="P:protein ubiquitination"/>
    <property type="evidence" value="ECO:0007669"/>
    <property type="project" value="TreeGrafter"/>
</dbReference>
<dbReference type="GO" id="GO:0005680">
    <property type="term" value="C:anaphase-promoting complex"/>
    <property type="evidence" value="ECO:0007669"/>
    <property type="project" value="TreeGrafter"/>
</dbReference>
<dbReference type="PANTHER" id="PTHR12558:SF36">
    <property type="entry name" value="ANAPHASE-PROMOTING COMPLEX SUBUNIT 7"/>
    <property type="match status" value="1"/>
</dbReference>
<evidence type="ECO:0000256" key="2">
    <source>
        <dbReference type="PROSITE-ProRule" id="PRU00339"/>
    </source>
</evidence>
<evidence type="ECO:0000256" key="1">
    <source>
        <dbReference type="ARBA" id="ARBA00022803"/>
    </source>
</evidence>
<sequence length="501" mass="57096">MTLEQRIKRARISREALQNSTMRIQDKVREAKTAVEPSVMLTRPVPKSIPEVKVRPSQGMHRTITGDTTYSSSAVSSRGSGSGSSGGLGSTGIDDQRKHDLYKPAIEFAAKSIAAGNYKRAKELLSNIPESERAVKVYLLFIQLARKQSPAETPLLSEKACWECIIELQPLALEAYVHLLRLQMALPILLNTIPADCIDKPWMKSYLQGMDHFFHMRYKAALAEFRALDMKYPQNVDIKLKVALCYRWLVKRTDSCRMFAQIRRIDPYVVDDMYHYAAVLLDLEKEQEVSELSQHLLATNDKHPDTWCVLAFNWEHKGQREKALQMVNRALELRPVHSGSLQIKGFIYLSSAPLKALQFFRDAYNVEKNMATYTGLVECYMMLERYAEAISACKELRRLVPDSAHALAMLGNAMSHSRDHATHTAEEIFREALRIDPACLEASDGLCMILGSQFRNVEALELLDKQIDYNRVDEAHVKKARVYMGLEQWRQALLNYQQALL</sequence>
<feature type="repeat" description="TPR" evidence="2">
    <location>
        <begin position="304"/>
        <end position="337"/>
    </location>
</feature>
<dbReference type="Proteomes" id="UP000696485">
    <property type="component" value="Unassembled WGS sequence"/>
</dbReference>
<dbReference type="PANTHER" id="PTHR12558">
    <property type="entry name" value="CELL DIVISION CYCLE 16,23,27"/>
    <property type="match status" value="1"/>
</dbReference>
<accession>A0A9P5SQR2</accession>
<keyword evidence="1 2" id="KW-0802">TPR repeat</keyword>
<organism evidence="4 5">
    <name type="scientific">Podila minutissima</name>
    <dbReference type="NCBI Taxonomy" id="64525"/>
    <lineage>
        <taxon>Eukaryota</taxon>
        <taxon>Fungi</taxon>
        <taxon>Fungi incertae sedis</taxon>
        <taxon>Mucoromycota</taxon>
        <taxon>Mortierellomycotina</taxon>
        <taxon>Mortierellomycetes</taxon>
        <taxon>Mortierellales</taxon>
        <taxon>Mortierellaceae</taxon>
        <taxon>Podila</taxon>
    </lineage>
</organism>
<evidence type="ECO:0000313" key="4">
    <source>
        <dbReference type="EMBL" id="KAF9332642.1"/>
    </source>
</evidence>
<feature type="region of interest" description="Disordered" evidence="3">
    <location>
        <begin position="53"/>
        <end position="95"/>
    </location>
</feature>
<keyword evidence="5" id="KW-1185">Reference proteome</keyword>
<dbReference type="GO" id="GO:0051301">
    <property type="term" value="P:cell division"/>
    <property type="evidence" value="ECO:0007669"/>
    <property type="project" value="TreeGrafter"/>
</dbReference>
<protein>
    <submittedName>
        <fullName evidence="4">Anaphase-promoting complex subunit 7</fullName>
    </submittedName>
</protein>
<comment type="caution">
    <text evidence="4">The sequence shown here is derived from an EMBL/GenBank/DDBJ whole genome shotgun (WGS) entry which is preliminary data.</text>
</comment>
<dbReference type="GO" id="GO:0045842">
    <property type="term" value="P:positive regulation of mitotic metaphase/anaphase transition"/>
    <property type="evidence" value="ECO:0007669"/>
    <property type="project" value="TreeGrafter"/>
</dbReference>
<dbReference type="SMART" id="SM00028">
    <property type="entry name" value="TPR"/>
    <property type="match status" value="3"/>
</dbReference>
<dbReference type="AlphaFoldDB" id="A0A9P5SQR2"/>
<dbReference type="PROSITE" id="PS50005">
    <property type="entry name" value="TPR"/>
    <property type="match status" value="1"/>
</dbReference>
<feature type="compositionally biased region" description="Gly residues" evidence="3">
    <location>
        <begin position="80"/>
        <end position="90"/>
    </location>
</feature>
<dbReference type="SUPFAM" id="SSF48452">
    <property type="entry name" value="TPR-like"/>
    <property type="match status" value="1"/>
</dbReference>